<evidence type="ECO:0000313" key="2">
    <source>
        <dbReference type="EMBL" id="OIQ82947.1"/>
    </source>
</evidence>
<protein>
    <recommendedName>
        <fullName evidence="1">DUF2510 domain-containing protein</fullName>
    </recommendedName>
</protein>
<evidence type="ECO:0000259" key="1">
    <source>
        <dbReference type="Pfam" id="PF10708"/>
    </source>
</evidence>
<comment type="caution">
    <text evidence="2">The sequence shown here is derived from an EMBL/GenBank/DDBJ whole genome shotgun (WGS) entry which is preliminary data.</text>
</comment>
<dbReference type="EMBL" id="MLJW01000751">
    <property type="protein sequence ID" value="OIQ82947.1"/>
    <property type="molecule type" value="Genomic_DNA"/>
</dbReference>
<feature type="domain" description="DUF2510" evidence="1">
    <location>
        <begin position="19"/>
        <end position="43"/>
    </location>
</feature>
<dbReference type="InterPro" id="IPR018929">
    <property type="entry name" value="DUF2510"/>
</dbReference>
<dbReference type="AlphaFoldDB" id="A0A1J5QZS1"/>
<organism evidence="2">
    <name type="scientific">mine drainage metagenome</name>
    <dbReference type="NCBI Taxonomy" id="410659"/>
    <lineage>
        <taxon>unclassified sequences</taxon>
        <taxon>metagenomes</taxon>
        <taxon>ecological metagenomes</taxon>
    </lineage>
</organism>
<accession>A0A1J5QZS1</accession>
<gene>
    <name evidence="2" type="ORF">GALL_352610</name>
</gene>
<proteinExistence type="predicted"/>
<name>A0A1J5QZS1_9ZZZZ</name>
<dbReference type="Pfam" id="PF10708">
    <property type="entry name" value="DUF2510"/>
    <property type="match status" value="1"/>
</dbReference>
<reference evidence="2" key="1">
    <citation type="submission" date="2016-10" db="EMBL/GenBank/DDBJ databases">
        <title>Sequence of Gallionella enrichment culture.</title>
        <authorList>
            <person name="Poehlein A."/>
            <person name="Muehling M."/>
            <person name="Daniel R."/>
        </authorList>
    </citation>
    <scope>NUCLEOTIDE SEQUENCE</scope>
</reference>
<sequence length="151" mass="16548">MTQGSSPLPGSGYHHGVTPGWYPDPSGDWEIRWWDGVLWSADVVTGTYRAQEPIGSVVVPAVEQLVWDGEGHRLTTHRVWVHEPGSGRLPEELPLWTIALVEATASRVTMSVAYPGYGGRVTYVIRSGSAPLLGALVHAWANRNRRAALRL</sequence>